<organism evidence="2 3">
    <name type="scientific">Coemansia guatemalensis</name>
    <dbReference type="NCBI Taxonomy" id="2761395"/>
    <lineage>
        <taxon>Eukaryota</taxon>
        <taxon>Fungi</taxon>
        <taxon>Fungi incertae sedis</taxon>
        <taxon>Zoopagomycota</taxon>
        <taxon>Kickxellomycotina</taxon>
        <taxon>Kickxellomycetes</taxon>
        <taxon>Kickxellales</taxon>
        <taxon>Kickxellaceae</taxon>
        <taxon>Coemansia</taxon>
    </lineage>
</organism>
<protein>
    <submittedName>
        <fullName evidence="2">Uncharacterized protein</fullName>
    </submittedName>
</protein>
<proteinExistence type="predicted"/>
<dbReference type="Proteomes" id="UP001140094">
    <property type="component" value="Unassembled WGS sequence"/>
</dbReference>
<accession>A0A9W8HTP3</accession>
<dbReference type="OrthoDB" id="5556225at2759"/>
<evidence type="ECO:0000256" key="1">
    <source>
        <dbReference type="SAM" id="MobiDB-lite"/>
    </source>
</evidence>
<evidence type="ECO:0000313" key="2">
    <source>
        <dbReference type="EMBL" id="KAJ2799952.1"/>
    </source>
</evidence>
<comment type="caution">
    <text evidence="2">The sequence shown here is derived from an EMBL/GenBank/DDBJ whole genome shotgun (WGS) entry which is preliminary data.</text>
</comment>
<sequence length="104" mass="12275">MLHEQHIKRQEKRAQGLMPHRHPWIKQPLHRKLQESAYIDRRSRDAKVACSLRQKIGLDPTIVLGNWSAGMIRYHASIPGKGLRRMFIKHGFRVFHIDKFKTST</sequence>
<dbReference type="AlphaFoldDB" id="A0A9W8HTP3"/>
<gene>
    <name evidence="2" type="ORF">H4R20_004239</name>
</gene>
<keyword evidence="3" id="KW-1185">Reference proteome</keyword>
<feature type="compositionally biased region" description="Basic and acidic residues" evidence="1">
    <location>
        <begin position="1"/>
        <end position="14"/>
    </location>
</feature>
<reference evidence="2" key="1">
    <citation type="submission" date="2022-07" db="EMBL/GenBank/DDBJ databases">
        <title>Phylogenomic reconstructions and comparative analyses of Kickxellomycotina fungi.</title>
        <authorList>
            <person name="Reynolds N.K."/>
            <person name="Stajich J.E."/>
            <person name="Barry K."/>
            <person name="Grigoriev I.V."/>
            <person name="Crous P."/>
            <person name="Smith M.E."/>
        </authorList>
    </citation>
    <scope>NUCLEOTIDE SEQUENCE</scope>
    <source>
        <strain evidence="2">NRRL 1565</strain>
    </source>
</reference>
<dbReference type="EMBL" id="JANBUO010001078">
    <property type="protein sequence ID" value="KAJ2799952.1"/>
    <property type="molecule type" value="Genomic_DNA"/>
</dbReference>
<feature type="region of interest" description="Disordered" evidence="1">
    <location>
        <begin position="1"/>
        <end position="21"/>
    </location>
</feature>
<name>A0A9W8HTP3_9FUNG</name>
<evidence type="ECO:0000313" key="3">
    <source>
        <dbReference type="Proteomes" id="UP001140094"/>
    </source>
</evidence>